<gene>
    <name evidence="2" type="ORF">QBC47DRAFT_65487</name>
</gene>
<sequence length="209" mass="23219">MQVTTSPSPNENPRCYQPSQEPITSKDGPSSQSASAVESGVSGTALSSGRHRQSFTSATTLAGSELPCRERMMHRQSQGRAGGWLPEIATLRDNTELTERNIAWMIKPQLFLYRLNREPEAYRAASPYTTRPSALDRSFLIALVFLSFPIPPPSPPWLSCVDAHMHLHVPIRLFLPTPPTVSPSTTNRQQRRVCVCPGPSSDRWFRSSC</sequence>
<keyword evidence="3" id="KW-1185">Reference proteome</keyword>
<reference evidence="2" key="1">
    <citation type="submission" date="2023-06" db="EMBL/GenBank/DDBJ databases">
        <title>Genome-scale phylogeny and comparative genomics of the fungal order Sordariales.</title>
        <authorList>
            <consortium name="Lawrence Berkeley National Laboratory"/>
            <person name="Hensen N."/>
            <person name="Bonometti L."/>
            <person name="Westerberg I."/>
            <person name="Brannstrom I.O."/>
            <person name="Guillou S."/>
            <person name="Cros-Aarteil S."/>
            <person name="Calhoun S."/>
            <person name="Haridas S."/>
            <person name="Kuo A."/>
            <person name="Mondo S."/>
            <person name="Pangilinan J."/>
            <person name="Riley R."/>
            <person name="Labutti K."/>
            <person name="Andreopoulos B."/>
            <person name="Lipzen A."/>
            <person name="Chen C."/>
            <person name="Yanf M."/>
            <person name="Daum C."/>
            <person name="Ng V."/>
            <person name="Clum A."/>
            <person name="Steindorff A."/>
            <person name="Ohm R."/>
            <person name="Martin F."/>
            <person name="Silar P."/>
            <person name="Natvig D."/>
            <person name="Lalanne C."/>
            <person name="Gautier V."/>
            <person name="Ament-Velasquez S.L."/>
            <person name="Kruys A."/>
            <person name="Hutchinson M.I."/>
            <person name="Powell A.J."/>
            <person name="Barry K."/>
            <person name="Miller A.N."/>
            <person name="Grigoriev I.V."/>
            <person name="Debuchy R."/>
            <person name="Gladieux P."/>
            <person name="Thoren M.H."/>
            <person name="Johannesson H."/>
        </authorList>
    </citation>
    <scope>NUCLEOTIDE SEQUENCE</scope>
    <source>
        <strain evidence="2">PSN4</strain>
    </source>
</reference>
<comment type="caution">
    <text evidence="2">The sequence shown here is derived from an EMBL/GenBank/DDBJ whole genome shotgun (WGS) entry which is preliminary data.</text>
</comment>
<dbReference type="EMBL" id="MU839840">
    <property type="protein sequence ID" value="KAK1752101.1"/>
    <property type="molecule type" value="Genomic_DNA"/>
</dbReference>
<organism evidence="2 3">
    <name type="scientific">Echria macrotheca</name>
    <dbReference type="NCBI Taxonomy" id="438768"/>
    <lineage>
        <taxon>Eukaryota</taxon>
        <taxon>Fungi</taxon>
        <taxon>Dikarya</taxon>
        <taxon>Ascomycota</taxon>
        <taxon>Pezizomycotina</taxon>
        <taxon>Sordariomycetes</taxon>
        <taxon>Sordariomycetidae</taxon>
        <taxon>Sordariales</taxon>
        <taxon>Schizotheciaceae</taxon>
        <taxon>Echria</taxon>
    </lineage>
</organism>
<evidence type="ECO:0000256" key="1">
    <source>
        <dbReference type="SAM" id="MobiDB-lite"/>
    </source>
</evidence>
<proteinExistence type="predicted"/>
<name>A0AAJ0B5M3_9PEZI</name>
<feature type="compositionally biased region" description="Polar residues" evidence="1">
    <location>
        <begin position="1"/>
        <end position="47"/>
    </location>
</feature>
<protein>
    <submittedName>
        <fullName evidence="2">Uncharacterized protein</fullName>
    </submittedName>
</protein>
<evidence type="ECO:0000313" key="2">
    <source>
        <dbReference type="EMBL" id="KAK1752101.1"/>
    </source>
</evidence>
<feature type="region of interest" description="Disordered" evidence="1">
    <location>
        <begin position="1"/>
        <end position="79"/>
    </location>
</feature>
<dbReference type="Proteomes" id="UP001239445">
    <property type="component" value="Unassembled WGS sequence"/>
</dbReference>
<evidence type="ECO:0000313" key="3">
    <source>
        <dbReference type="Proteomes" id="UP001239445"/>
    </source>
</evidence>
<accession>A0AAJ0B5M3</accession>
<dbReference type="AlphaFoldDB" id="A0AAJ0B5M3"/>